<reference evidence="1 2" key="1">
    <citation type="submission" date="2019-09" db="EMBL/GenBank/DDBJ databases">
        <authorList>
            <person name="Chandra G."/>
            <person name="Truman W A."/>
        </authorList>
    </citation>
    <scope>NUCLEOTIDE SEQUENCE [LARGE SCALE GENOMIC DNA]</scope>
    <source>
        <strain evidence="1">PS662</strain>
    </source>
</reference>
<dbReference type="AlphaFoldDB" id="A0A5E6RS24"/>
<name>A0A5E6RS24_PSEFL</name>
<protein>
    <submittedName>
        <fullName evidence="1">Uncharacterized protein</fullName>
    </submittedName>
</protein>
<proteinExistence type="predicted"/>
<dbReference type="EMBL" id="CABVHK010000004">
    <property type="protein sequence ID" value="VVM66968.1"/>
    <property type="molecule type" value="Genomic_DNA"/>
</dbReference>
<evidence type="ECO:0000313" key="1">
    <source>
        <dbReference type="EMBL" id="VVM66968.1"/>
    </source>
</evidence>
<evidence type="ECO:0000313" key="2">
    <source>
        <dbReference type="Proteomes" id="UP000326953"/>
    </source>
</evidence>
<sequence>MTVVTEYAKFLSTDLSFVASTVNQQTLFNGSTASLDCYFWQLLRANVYGVR</sequence>
<dbReference type="Proteomes" id="UP000326953">
    <property type="component" value="Unassembled WGS sequence"/>
</dbReference>
<organism evidence="1 2">
    <name type="scientific">Pseudomonas fluorescens</name>
    <dbReference type="NCBI Taxonomy" id="294"/>
    <lineage>
        <taxon>Bacteria</taxon>
        <taxon>Pseudomonadati</taxon>
        <taxon>Pseudomonadota</taxon>
        <taxon>Gammaproteobacteria</taxon>
        <taxon>Pseudomonadales</taxon>
        <taxon>Pseudomonadaceae</taxon>
        <taxon>Pseudomonas</taxon>
    </lineage>
</organism>
<accession>A0A5E6RS24</accession>
<gene>
    <name evidence="1" type="ORF">PS662_01601</name>
</gene>